<dbReference type="Pfam" id="PF01430">
    <property type="entry name" value="HSP33"/>
    <property type="match status" value="1"/>
</dbReference>
<evidence type="ECO:0000256" key="4">
    <source>
        <dbReference type="ARBA" id="ARBA00023186"/>
    </source>
</evidence>
<dbReference type="Gene3D" id="1.10.287.480">
    <property type="entry name" value="helix hairpin bin"/>
    <property type="match status" value="1"/>
</dbReference>
<dbReference type="InterPro" id="IPR016153">
    <property type="entry name" value="Heat_shock_Hsp33_N"/>
</dbReference>
<dbReference type="Gene3D" id="3.90.1280.10">
    <property type="entry name" value="HSP33 redox switch-like"/>
    <property type="match status" value="1"/>
</dbReference>
<dbReference type="Gene3D" id="3.55.30.10">
    <property type="entry name" value="Hsp33 domain"/>
    <property type="match status" value="1"/>
</dbReference>
<dbReference type="PIRSF" id="PIRSF005261">
    <property type="entry name" value="Heat_shock_Hsp33"/>
    <property type="match status" value="1"/>
</dbReference>
<dbReference type="GO" id="GO:0042026">
    <property type="term" value="P:protein refolding"/>
    <property type="evidence" value="ECO:0007669"/>
    <property type="project" value="TreeGrafter"/>
</dbReference>
<evidence type="ECO:0000256" key="3">
    <source>
        <dbReference type="ARBA" id="ARBA00023157"/>
    </source>
</evidence>
<keyword evidence="3" id="KW-1015">Disulfide bond</keyword>
<dbReference type="CDD" id="cd00498">
    <property type="entry name" value="Hsp33"/>
    <property type="match status" value="1"/>
</dbReference>
<dbReference type="GO" id="GO:0005737">
    <property type="term" value="C:cytoplasm"/>
    <property type="evidence" value="ECO:0007669"/>
    <property type="project" value="InterPro"/>
</dbReference>
<dbReference type="SUPFAM" id="SSF118352">
    <property type="entry name" value="HSP33 redox switch-like"/>
    <property type="match status" value="1"/>
</dbReference>
<dbReference type="InterPro" id="IPR023212">
    <property type="entry name" value="Hsp33_helix_hairpin_bin_dom_sf"/>
</dbReference>
<dbReference type="GO" id="GO:0044183">
    <property type="term" value="F:protein folding chaperone"/>
    <property type="evidence" value="ECO:0007669"/>
    <property type="project" value="TreeGrafter"/>
</dbReference>
<keyword evidence="2" id="KW-0862">Zinc</keyword>
<accession>A0A5J6MSU0</accession>
<dbReference type="InterPro" id="IPR000397">
    <property type="entry name" value="Heat_shock_Hsp33"/>
</dbReference>
<name>A0A5J6MSU0_9PROT</name>
<organism evidence="6 7">
    <name type="scientific">Hypericibacter adhaerens</name>
    <dbReference type="NCBI Taxonomy" id="2602016"/>
    <lineage>
        <taxon>Bacteria</taxon>
        <taxon>Pseudomonadati</taxon>
        <taxon>Pseudomonadota</taxon>
        <taxon>Alphaproteobacteria</taxon>
        <taxon>Rhodospirillales</taxon>
        <taxon>Dongiaceae</taxon>
        <taxon>Hypericibacter</taxon>
    </lineage>
</organism>
<gene>
    <name evidence="6" type="primary">hslO</name>
    <name evidence="6" type="ORF">FRZ61_06110</name>
</gene>
<sequence>MSLETRVETEGDDRVLPFQIEASALRGRVVRMGPLLDEVLRHHAYPKPVAERLAEMLALAALLSGALKFEGVFTLQIKGDGPVKLMVADVTSAGHMRGYAQFDAAAVAALGTGPAPSVPRLFGAGYLALTVDQGAHTERYQGIVELTGATLAECVHGYFRQSEQLEAAVMVAARAPAGGGNRGWRAGALMLQRLPTEGTELVRDDADEAWRHALILMSSCSPAELTSADLPAEDLLFRLFHEDGVRVFRDHALEARCRCSRERVERVLEALPQQDLEEMKVEGEVVVTCEFCSRVYRFGDSEIAALAKS</sequence>
<proteinExistence type="predicted"/>
<dbReference type="SUPFAM" id="SSF64397">
    <property type="entry name" value="Hsp33 domain"/>
    <property type="match status" value="1"/>
</dbReference>
<evidence type="ECO:0000256" key="2">
    <source>
        <dbReference type="ARBA" id="ARBA00022833"/>
    </source>
</evidence>
<dbReference type="RefSeq" id="WP_225309085.1">
    <property type="nucleotide sequence ID" value="NZ_CP042582.1"/>
</dbReference>
<protein>
    <submittedName>
        <fullName evidence="6">33 kDa chaperonin</fullName>
    </submittedName>
</protein>
<keyword evidence="4" id="KW-0143">Chaperone</keyword>
<evidence type="ECO:0000313" key="6">
    <source>
        <dbReference type="EMBL" id="QEX20692.1"/>
    </source>
</evidence>
<dbReference type="PANTHER" id="PTHR30111">
    <property type="entry name" value="33 KDA CHAPERONIN"/>
    <property type="match status" value="1"/>
</dbReference>
<dbReference type="InterPro" id="IPR016154">
    <property type="entry name" value="Heat_shock_Hsp33_C"/>
</dbReference>
<keyword evidence="7" id="KW-1185">Reference proteome</keyword>
<evidence type="ECO:0000313" key="7">
    <source>
        <dbReference type="Proteomes" id="UP000325797"/>
    </source>
</evidence>
<dbReference type="AlphaFoldDB" id="A0A5J6MSU0"/>
<reference evidence="6 7" key="1">
    <citation type="submission" date="2019-08" db="EMBL/GenBank/DDBJ databases">
        <title>Hyperibacter terrae gen. nov., sp. nov. and Hyperibacter viscosus sp. nov., two new members in the family Rhodospirillaceae isolated from the rhizosphere of Hypericum perforatum.</title>
        <authorList>
            <person name="Noviana Z."/>
        </authorList>
    </citation>
    <scope>NUCLEOTIDE SEQUENCE [LARGE SCALE GENOMIC DNA]</scope>
    <source>
        <strain evidence="6 7">R5959</strain>
    </source>
</reference>
<dbReference type="EMBL" id="CP042582">
    <property type="protein sequence ID" value="QEX20692.1"/>
    <property type="molecule type" value="Genomic_DNA"/>
</dbReference>
<keyword evidence="1" id="KW-0963">Cytoplasm</keyword>
<dbReference type="GO" id="GO:0051082">
    <property type="term" value="F:unfolded protein binding"/>
    <property type="evidence" value="ECO:0007669"/>
    <property type="project" value="InterPro"/>
</dbReference>
<keyword evidence="5" id="KW-0676">Redox-active center</keyword>
<dbReference type="Proteomes" id="UP000325797">
    <property type="component" value="Chromosome"/>
</dbReference>
<evidence type="ECO:0000256" key="5">
    <source>
        <dbReference type="ARBA" id="ARBA00023284"/>
    </source>
</evidence>
<dbReference type="PANTHER" id="PTHR30111:SF1">
    <property type="entry name" value="33 KDA CHAPERONIN"/>
    <property type="match status" value="1"/>
</dbReference>
<dbReference type="KEGG" id="hadh:FRZ61_06110"/>
<evidence type="ECO:0000256" key="1">
    <source>
        <dbReference type="ARBA" id="ARBA00022490"/>
    </source>
</evidence>